<keyword evidence="2" id="KW-0813">Transport</keyword>
<dbReference type="GO" id="GO:0016887">
    <property type="term" value="F:ATP hydrolysis activity"/>
    <property type="evidence" value="ECO:0007669"/>
    <property type="project" value="InterPro"/>
</dbReference>
<dbReference type="PANTHER" id="PTHR48041:SF139">
    <property type="entry name" value="PROTEIN SCARLET"/>
    <property type="match status" value="1"/>
</dbReference>
<keyword evidence="13" id="KW-1185">Reference proteome</keyword>
<dbReference type="RefSeq" id="WP_106300932.1">
    <property type="nucleotide sequence ID" value="NZ_PVWO01000038.1"/>
</dbReference>
<dbReference type="OrthoDB" id="151099at2"/>
<dbReference type="GO" id="GO:0016020">
    <property type="term" value="C:membrane"/>
    <property type="evidence" value="ECO:0007669"/>
    <property type="project" value="UniProtKB-SubCell"/>
</dbReference>
<dbReference type="Pfam" id="PF00498">
    <property type="entry name" value="FHA"/>
    <property type="match status" value="2"/>
</dbReference>
<dbReference type="PROSITE" id="PS50006">
    <property type="entry name" value="FHA_DOMAIN"/>
    <property type="match status" value="2"/>
</dbReference>
<feature type="domain" description="ABC transporter" evidence="11">
    <location>
        <begin position="219"/>
        <end position="458"/>
    </location>
</feature>
<dbReference type="InterPro" id="IPR017871">
    <property type="entry name" value="ABC_transporter-like_CS"/>
</dbReference>
<dbReference type="PROSITE" id="PS50889">
    <property type="entry name" value="S4"/>
    <property type="match status" value="1"/>
</dbReference>
<keyword evidence="3 9" id="KW-0812">Transmembrane</keyword>
<feature type="domain" description="FHA" evidence="10">
    <location>
        <begin position="31"/>
        <end position="87"/>
    </location>
</feature>
<dbReference type="PROSITE" id="PS50893">
    <property type="entry name" value="ABC_TRANSPORTER_2"/>
    <property type="match status" value="1"/>
</dbReference>
<dbReference type="Proteomes" id="UP000238937">
    <property type="component" value="Unassembled WGS sequence"/>
</dbReference>
<dbReference type="InterPro" id="IPR008984">
    <property type="entry name" value="SMAD_FHA_dom_sf"/>
</dbReference>
<dbReference type="GO" id="GO:0140359">
    <property type="term" value="F:ABC-type transporter activity"/>
    <property type="evidence" value="ECO:0007669"/>
    <property type="project" value="InterPro"/>
</dbReference>
<organism evidence="12 13">
    <name type="scientific">Chamaesiphon polymorphus CCALA 037</name>
    <dbReference type="NCBI Taxonomy" id="2107692"/>
    <lineage>
        <taxon>Bacteria</taxon>
        <taxon>Bacillati</taxon>
        <taxon>Cyanobacteriota</taxon>
        <taxon>Cyanophyceae</taxon>
        <taxon>Gomontiellales</taxon>
        <taxon>Chamaesiphonaceae</taxon>
        <taxon>Chamaesiphon</taxon>
    </lineage>
</organism>
<dbReference type="PROSITE" id="PS00211">
    <property type="entry name" value="ABC_TRANSPORTER_1"/>
    <property type="match status" value="1"/>
</dbReference>
<evidence type="ECO:0000313" key="13">
    <source>
        <dbReference type="Proteomes" id="UP000238937"/>
    </source>
</evidence>
<evidence type="ECO:0000256" key="3">
    <source>
        <dbReference type="ARBA" id="ARBA00022692"/>
    </source>
</evidence>
<dbReference type="Pfam" id="PF01061">
    <property type="entry name" value="ABC2_membrane"/>
    <property type="match status" value="1"/>
</dbReference>
<feature type="domain" description="FHA" evidence="10">
    <location>
        <begin position="141"/>
        <end position="190"/>
    </location>
</feature>
<dbReference type="EMBL" id="PVWO01000038">
    <property type="protein sequence ID" value="PSB58369.1"/>
    <property type="molecule type" value="Genomic_DNA"/>
</dbReference>
<dbReference type="PANTHER" id="PTHR48041">
    <property type="entry name" value="ABC TRANSPORTER G FAMILY MEMBER 28"/>
    <property type="match status" value="1"/>
</dbReference>
<reference evidence="12 13" key="1">
    <citation type="submission" date="2018-03" db="EMBL/GenBank/DDBJ databases">
        <title>The ancient ancestry and fast evolution of plastids.</title>
        <authorList>
            <person name="Moore K.R."/>
            <person name="Magnabosco C."/>
            <person name="Momper L."/>
            <person name="Gold D.A."/>
            <person name="Bosak T."/>
            <person name="Fournier G.P."/>
        </authorList>
    </citation>
    <scope>NUCLEOTIDE SEQUENCE [LARGE SCALE GENOMIC DNA]</scope>
    <source>
        <strain evidence="12 13">CCALA 037</strain>
    </source>
</reference>
<comment type="subcellular location">
    <subcellularLocation>
        <location evidence="1">Membrane</location>
        <topology evidence="1">Multi-pass membrane protein</topology>
    </subcellularLocation>
</comment>
<dbReference type="InterPro" id="IPR003593">
    <property type="entry name" value="AAA+_ATPase"/>
</dbReference>
<dbReference type="CDD" id="cd00060">
    <property type="entry name" value="FHA"/>
    <property type="match status" value="2"/>
</dbReference>
<dbReference type="Gene3D" id="3.40.50.300">
    <property type="entry name" value="P-loop containing nucleotide triphosphate hydrolases"/>
    <property type="match status" value="1"/>
</dbReference>
<keyword evidence="8" id="KW-0694">RNA-binding</keyword>
<dbReference type="SMART" id="SM00240">
    <property type="entry name" value="FHA"/>
    <property type="match status" value="2"/>
</dbReference>
<sequence>MTAQPMVFSNPYLQINNRGEILNFELNRSQHILGRDPSLADLFVPDSWQLISRIQATLRQDGESYYIFDGDGKTPSSNRLYLDRVLISPQVGCLLVHGMCVTIGLDPAVMIRVTYINPRASNLPVTSLEQKSVLLSQPQTITLGRDATCTIQLDAPTISRTHATIRQDGAGRYILSDLSTNGVFVNGQRVSNSAIVSEGATIRIGPFILIARNGEIQLVDTEDRIRLDIDRLILETSGKRRLDNLSFALEPGQLVALVGGSGAGKSTLMRTLLGIEAATSGTVYINGSDLRQNFNIYRDRIGYVPQDDIIHMDLSVEEVLTYAAKLRLPSDIDLKTIVERALDDIKMTHRRKASIKDLSGGQRKRVSIGVELLANPKLFFLDEPTSGLDPGLDKQMMELLRDLAHDGHRTIVLVTHATANITDCDRIVFLGAGGKLCYFGDPTEALKFFGVTDFAKIYIQLQQETEIDRYVESYHKSPYFQKYIANTFNPPTARQANPLSQWQIFTQRYFSLIARDRVNLGLALFTAPVSIGLLSLSLQDKDPFIVGDTVDLGLSALALQVLFVITCASLWVGLSSSAQEIVKESAIYLRERLVNLRLRSYLGSKFSVLAALAIVQTILIVISISIAFKSPASTLINWQIGLFINTFLTLVASFSLGLLVSTAVKNGNQANGALPLLLLPQIIFSGVLFKLKGLSIGISYLMLSRWAIGGYGTIVDVNKLLPDSLRTAAIEDMPFPTGIAYQPTWQNLSFNWLMLSAHIVTYLAITAWLQKRKDIL</sequence>
<evidence type="ECO:0000256" key="7">
    <source>
        <dbReference type="ARBA" id="ARBA00023136"/>
    </source>
</evidence>
<feature type="transmembrane region" description="Helical" evidence="9">
    <location>
        <begin position="518"/>
        <end position="536"/>
    </location>
</feature>
<dbReference type="SUPFAM" id="SSF52540">
    <property type="entry name" value="P-loop containing nucleoside triphosphate hydrolases"/>
    <property type="match status" value="1"/>
</dbReference>
<evidence type="ECO:0000256" key="4">
    <source>
        <dbReference type="ARBA" id="ARBA00022741"/>
    </source>
</evidence>
<evidence type="ECO:0000256" key="2">
    <source>
        <dbReference type="ARBA" id="ARBA00022448"/>
    </source>
</evidence>
<dbReference type="GO" id="GO:0005524">
    <property type="term" value="F:ATP binding"/>
    <property type="evidence" value="ECO:0007669"/>
    <property type="project" value="UniProtKB-KW"/>
</dbReference>
<dbReference type="SUPFAM" id="SSF49879">
    <property type="entry name" value="SMAD/FHA domain"/>
    <property type="match status" value="2"/>
</dbReference>
<gene>
    <name evidence="12" type="ORF">C7B77_05055</name>
</gene>
<feature type="transmembrane region" description="Helical" evidence="9">
    <location>
        <begin position="606"/>
        <end position="628"/>
    </location>
</feature>
<evidence type="ECO:0000256" key="6">
    <source>
        <dbReference type="ARBA" id="ARBA00022989"/>
    </source>
</evidence>
<evidence type="ECO:0000313" key="12">
    <source>
        <dbReference type="EMBL" id="PSB58369.1"/>
    </source>
</evidence>
<dbReference type="AlphaFoldDB" id="A0A2T1GKN0"/>
<feature type="transmembrane region" description="Helical" evidence="9">
    <location>
        <begin position="640"/>
        <end position="664"/>
    </location>
</feature>
<evidence type="ECO:0000256" key="5">
    <source>
        <dbReference type="ARBA" id="ARBA00022840"/>
    </source>
</evidence>
<dbReference type="InterPro" id="IPR027417">
    <property type="entry name" value="P-loop_NTPase"/>
</dbReference>
<keyword evidence="4" id="KW-0547">Nucleotide-binding</keyword>
<comment type="caution">
    <text evidence="12">The sequence shown here is derived from an EMBL/GenBank/DDBJ whole genome shotgun (WGS) entry which is preliminary data.</text>
</comment>
<feature type="transmembrane region" description="Helical" evidence="9">
    <location>
        <begin position="750"/>
        <end position="769"/>
    </location>
</feature>
<evidence type="ECO:0000259" key="10">
    <source>
        <dbReference type="PROSITE" id="PS50006"/>
    </source>
</evidence>
<keyword evidence="5" id="KW-0067">ATP-binding</keyword>
<evidence type="ECO:0000256" key="1">
    <source>
        <dbReference type="ARBA" id="ARBA00004141"/>
    </source>
</evidence>
<dbReference type="InterPro" id="IPR013525">
    <property type="entry name" value="ABC2_TM"/>
</dbReference>
<evidence type="ECO:0000259" key="11">
    <source>
        <dbReference type="PROSITE" id="PS50893"/>
    </source>
</evidence>
<dbReference type="Pfam" id="PF00005">
    <property type="entry name" value="ABC_tran"/>
    <property type="match status" value="1"/>
</dbReference>
<accession>A0A2T1GKN0</accession>
<protein>
    <submittedName>
        <fullName evidence="12">Maltooligosyl trehalose synthase</fullName>
    </submittedName>
</protein>
<proteinExistence type="predicted"/>
<dbReference type="SMART" id="SM00382">
    <property type="entry name" value="AAA"/>
    <property type="match status" value="1"/>
</dbReference>
<dbReference type="InterPro" id="IPR000253">
    <property type="entry name" value="FHA_dom"/>
</dbReference>
<feature type="transmembrane region" description="Helical" evidence="9">
    <location>
        <begin position="556"/>
        <end position="574"/>
    </location>
</feature>
<keyword evidence="7 9" id="KW-0472">Membrane</keyword>
<evidence type="ECO:0000256" key="9">
    <source>
        <dbReference type="SAM" id="Phobius"/>
    </source>
</evidence>
<dbReference type="GO" id="GO:0003723">
    <property type="term" value="F:RNA binding"/>
    <property type="evidence" value="ECO:0007669"/>
    <property type="project" value="UniProtKB-KW"/>
</dbReference>
<dbReference type="InterPro" id="IPR050352">
    <property type="entry name" value="ABCG_transporters"/>
</dbReference>
<name>A0A2T1GKN0_9CYAN</name>
<dbReference type="Gene3D" id="2.60.200.20">
    <property type="match status" value="2"/>
</dbReference>
<evidence type="ECO:0000256" key="8">
    <source>
        <dbReference type="PROSITE-ProRule" id="PRU00182"/>
    </source>
</evidence>
<dbReference type="InterPro" id="IPR003439">
    <property type="entry name" value="ABC_transporter-like_ATP-bd"/>
</dbReference>
<keyword evidence="6 9" id="KW-1133">Transmembrane helix</keyword>